<evidence type="ECO:0000313" key="11">
    <source>
        <dbReference type="Proteomes" id="UP001151699"/>
    </source>
</evidence>
<keyword evidence="7 9" id="KW-0472">Membrane</keyword>
<comment type="caution">
    <text evidence="10">The sequence shown here is derived from an EMBL/GenBank/DDBJ whole genome shotgun (WGS) entry which is preliminary data.</text>
</comment>
<evidence type="ECO:0000256" key="8">
    <source>
        <dbReference type="ARBA" id="ARBA00023306"/>
    </source>
</evidence>
<keyword evidence="5 9" id="KW-0812">Transmembrane</keyword>
<dbReference type="GO" id="GO:0022857">
    <property type="term" value="F:transmembrane transporter activity"/>
    <property type="evidence" value="ECO:0007669"/>
    <property type="project" value="InterPro"/>
</dbReference>
<evidence type="ECO:0000256" key="4">
    <source>
        <dbReference type="ARBA" id="ARBA00022618"/>
    </source>
</evidence>
<evidence type="ECO:0000256" key="7">
    <source>
        <dbReference type="ARBA" id="ARBA00023136"/>
    </source>
</evidence>
<comment type="subcellular location">
    <subcellularLocation>
        <location evidence="1">Cell membrane</location>
        <topology evidence="1">Single-pass membrane protein</topology>
    </subcellularLocation>
</comment>
<evidence type="ECO:0000256" key="5">
    <source>
        <dbReference type="ARBA" id="ARBA00022692"/>
    </source>
</evidence>
<evidence type="ECO:0000256" key="1">
    <source>
        <dbReference type="ARBA" id="ARBA00004162"/>
    </source>
</evidence>
<dbReference type="InterPro" id="IPR014168">
    <property type="entry name" value="Tol-Pal_TolR"/>
</dbReference>
<sequence>MAIQLRNSGNQRARSNLVSEINVTPLVDVMLVLLIIFMITSPMLVSGINVDLPETTSSPLSGQDEPLVVSINNKGELYLLESKIERQNLASKLTNITKEKKDTRIFVRGDKKVSYGEVVSVVAEIHAAGFSKVALVSNIKYNEK</sequence>
<keyword evidence="3" id="KW-0997">Cell inner membrane</keyword>
<keyword evidence="6 9" id="KW-1133">Transmembrane helix</keyword>
<evidence type="ECO:0000256" key="2">
    <source>
        <dbReference type="ARBA" id="ARBA00022475"/>
    </source>
</evidence>
<dbReference type="Pfam" id="PF02472">
    <property type="entry name" value="ExbD"/>
    <property type="match status" value="1"/>
</dbReference>
<dbReference type="InterPro" id="IPR003400">
    <property type="entry name" value="ExbD"/>
</dbReference>
<accession>A0A9Q0N7B3</accession>
<proteinExistence type="predicted"/>
<gene>
    <name evidence="10" type="primary">exbD</name>
    <name evidence="10" type="ORF">Bhyg_00287</name>
</gene>
<dbReference type="GO" id="GO:0005886">
    <property type="term" value="C:plasma membrane"/>
    <property type="evidence" value="ECO:0007669"/>
    <property type="project" value="UniProtKB-SubCell"/>
</dbReference>
<name>A0A9Q0N7B3_9DIPT</name>
<dbReference type="AlphaFoldDB" id="A0A9Q0N7B3"/>
<protein>
    <submittedName>
        <fullName evidence="10">Biopolymer transport protein ExbD</fullName>
    </submittedName>
</protein>
<dbReference type="OrthoDB" id="10055992at2759"/>
<evidence type="ECO:0000256" key="9">
    <source>
        <dbReference type="SAM" id="Phobius"/>
    </source>
</evidence>
<keyword evidence="11" id="KW-1185">Reference proteome</keyword>
<keyword evidence="8" id="KW-0131">Cell cycle</keyword>
<dbReference type="GO" id="GO:0015031">
    <property type="term" value="P:protein transport"/>
    <property type="evidence" value="ECO:0007669"/>
    <property type="project" value="InterPro"/>
</dbReference>
<dbReference type="NCBIfam" id="TIGR02801">
    <property type="entry name" value="tolR"/>
    <property type="match status" value="1"/>
</dbReference>
<feature type="transmembrane region" description="Helical" evidence="9">
    <location>
        <begin position="21"/>
        <end position="45"/>
    </location>
</feature>
<evidence type="ECO:0000313" key="10">
    <source>
        <dbReference type="EMBL" id="KAJ6645086.1"/>
    </source>
</evidence>
<dbReference type="GO" id="GO:0051301">
    <property type="term" value="P:cell division"/>
    <property type="evidence" value="ECO:0007669"/>
    <property type="project" value="UniProtKB-KW"/>
</dbReference>
<reference evidence="10" key="1">
    <citation type="submission" date="2022-07" db="EMBL/GenBank/DDBJ databases">
        <authorList>
            <person name="Trinca V."/>
            <person name="Uliana J.V.C."/>
            <person name="Torres T.T."/>
            <person name="Ward R.J."/>
            <person name="Monesi N."/>
        </authorList>
    </citation>
    <scope>NUCLEOTIDE SEQUENCE</scope>
    <source>
        <strain evidence="10">HSMRA1968</strain>
        <tissue evidence="10">Whole embryos</tissue>
    </source>
</reference>
<dbReference type="PANTHER" id="PTHR30558:SF7">
    <property type="entry name" value="TOL-PAL SYSTEM PROTEIN TOLR"/>
    <property type="match status" value="1"/>
</dbReference>
<dbReference type="EMBL" id="WJQU01000001">
    <property type="protein sequence ID" value="KAJ6645086.1"/>
    <property type="molecule type" value="Genomic_DNA"/>
</dbReference>
<dbReference type="Proteomes" id="UP001151699">
    <property type="component" value="Chromosome A"/>
</dbReference>
<evidence type="ECO:0000256" key="3">
    <source>
        <dbReference type="ARBA" id="ARBA00022519"/>
    </source>
</evidence>
<dbReference type="PANTHER" id="PTHR30558">
    <property type="entry name" value="EXBD MEMBRANE COMPONENT OF PMF-DRIVEN MACROMOLECULE IMPORT SYSTEM"/>
    <property type="match status" value="1"/>
</dbReference>
<keyword evidence="2" id="KW-1003">Cell membrane</keyword>
<keyword evidence="4" id="KW-0132">Cell division</keyword>
<organism evidence="10 11">
    <name type="scientific">Pseudolycoriella hygida</name>
    <dbReference type="NCBI Taxonomy" id="35572"/>
    <lineage>
        <taxon>Eukaryota</taxon>
        <taxon>Metazoa</taxon>
        <taxon>Ecdysozoa</taxon>
        <taxon>Arthropoda</taxon>
        <taxon>Hexapoda</taxon>
        <taxon>Insecta</taxon>
        <taxon>Pterygota</taxon>
        <taxon>Neoptera</taxon>
        <taxon>Endopterygota</taxon>
        <taxon>Diptera</taxon>
        <taxon>Nematocera</taxon>
        <taxon>Sciaroidea</taxon>
        <taxon>Sciaridae</taxon>
        <taxon>Pseudolycoriella</taxon>
    </lineage>
</organism>
<dbReference type="Gene3D" id="3.30.420.270">
    <property type="match status" value="1"/>
</dbReference>
<evidence type="ECO:0000256" key="6">
    <source>
        <dbReference type="ARBA" id="ARBA00022989"/>
    </source>
</evidence>